<comment type="similarity">
    <text evidence="1">Belongs to the type-B carboxylesterase/lipase family.</text>
</comment>
<reference evidence="4 5" key="1">
    <citation type="journal article" date="2017" name="Gigascience">
        <title>Draft genome of the honey bee ectoparasitic mite, Tropilaelaps mercedesae, is shaped by the parasitic life history.</title>
        <authorList>
            <person name="Dong X."/>
            <person name="Armstrong S.D."/>
            <person name="Xia D."/>
            <person name="Makepeace B.L."/>
            <person name="Darby A.C."/>
            <person name="Kadowaki T."/>
        </authorList>
    </citation>
    <scope>NUCLEOTIDE SEQUENCE [LARGE SCALE GENOMIC DNA]</scope>
    <source>
        <strain evidence="4">Wuxi-XJTLU</strain>
    </source>
</reference>
<protein>
    <submittedName>
        <fullName evidence="4">Neuroligin-4</fullName>
    </submittedName>
</protein>
<dbReference type="InterPro" id="IPR051093">
    <property type="entry name" value="Neuroligin/BSAL"/>
</dbReference>
<dbReference type="OrthoDB" id="6494471at2759"/>
<gene>
    <name evidence="4" type="ORF">BIW11_04413</name>
</gene>
<dbReference type="Pfam" id="PF00135">
    <property type="entry name" value="COesterase"/>
    <property type="match status" value="1"/>
</dbReference>
<accession>A0A1V9X7F8</accession>
<feature type="domain" description="Carboxylesterase type B" evidence="3">
    <location>
        <begin position="13"/>
        <end position="72"/>
    </location>
</feature>
<keyword evidence="2" id="KW-0325">Glycoprotein</keyword>
<dbReference type="AlphaFoldDB" id="A0A1V9X7F8"/>
<keyword evidence="5" id="KW-1185">Reference proteome</keyword>
<dbReference type="EMBL" id="MNPL01021806">
    <property type="protein sequence ID" value="OQR69222.1"/>
    <property type="molecule type" value="Genomic_DNA"/>
</dbReference>
<name>A0A1V9X7F8_9ACAR</name>
<sequence>FLPPLESGGRGANNGLLDVVAALHWVAGSVAEFGGDPLKVAVFGHGHGAALANLLMLAPMARDRKQGYLHQKEKPLSGPVSLKSAIANSGNVVRNLVSRNKGDI</sequence>
<feature type="non-terminal residue" evidence="4">
    <location>
        <position position="104"/>
    </location>
</feature>
<dbReference type="InParanoid" id="A0A1V9X7F8"/>
<dbReference type="InterPro" id="IPR029058">
    <property type="entry name" value="AB_hydrolase_fold"/>
</dbReference>
<proteinExistence type="inferred from homology"/>
<dbReference type="PANTHER" id="PTHR43903">
    <property type="entry name" value="NEUROLIGIN"/>
    <property type="match status" value="1"/>
</dbReference>
<dbReference type="Gene3D" id="3.40.50.1820">
    <property type="entry name" value="alpha/beta hydrolase"/>
    <property type="match status" value="1"/>
</dbReference>
<evidence type="ECO:0000313" key="5">
    <source>
        <dbReference type="Proteomes" id="UP000192247"/>
    </source>
</evidence>
<dbReference type="SUPFAM" id="SSF53474">
    <property type="entry name" value="alpha/beta-Hydrolases"/>
    <property type="match status" value="1"/>
</dbReference>
<feature type="non-terminal residue" evidence="4">
    <location>
        <position position="1"/>
    </location>
</feature>
<organism evidence="4 5">
    <name type="scientific">Tropilaelaps mercedesae</name>
    <dbReference type="NCBI Taxonomy" id="418985"/>
    <lineage>
        <taxon>Eukaryota</taxon>
        <taxon>Metazoa</taxon>
        <taxon>Ecdysozoa</taxon>
        <taxon>Arthropoda</taxon>
        <taxon>Chelicerata</taxon>
        <taxon>Arachnida</taxon>
        <taxon>Acari</taxon>
        <taxon>Parasitiformes</taxon>
        <taxon>Mesostigmata</taxon>
        <taxon>Gamasina</taxon>
        <taxon>Dermanyssoidea</taxon>
        <taxon>Laelapidae</taxon>
        <taxon>Tropilaelaps</taxon>
    </lineage>
</organism>
<evidence type="ECO:0000313" key="4">
    <source>
        <dbReference type="EMBL" id="OQR69222.1"/>
    </source>
</evidence>
<evidence type="ECO:0000259" key="3">
    <source>
        <dbReference type="Pfam" id="PF00135"/>
    </source>
</evidence>
<comment type="caution">
    <text evidence="4">The sequence shown here is derived from an EMBL/GenBank/DDBJ whole genome shotgun (WGS) entry which is preliminary data.</text>
</comment>
<evidence type="ECO:0000256" key="2">
    <source>
        <dbReference type="ARBA" id="ARBA00023180"/>
    </source>
</evidence>
<dbReference type="STRING" id="418985.A0A1V9X7F8"/>
<dbReference type="InterPro" id="IPR002018">
    <property type="entry name" value="CarbesteraseB"/>
</dbReference>
<evidence type="ECO:0000256" key="1">
    <source>
        <dbReference type="ARBA" id="ARBA00005964"/>
    </source>
</evidence>
<dbReference type="Proteomes" id="UP000192247">
    <property type="component" value="Unassembled WGS sequence"/>
</dbReference>